<protein>
    <recommendedName>
        <fullName evidence="11">P1/s1 nuclease</fullName>
    </recommendedName>
</protein>
<feature type="signal peptide" evidence="8">
    <location>
        <begin position="1"/>
        <end position="26"/>
    </location>
</feature>
<dbReference type="GeneID" id="92513814"/>
<evidence type="ECO:0000256" key="4">
    <source>
        <dbReference type="ARBA" id="ARBA00022759"/>
    </source>
</evidence>
<dbReference type="OrthoDB" id="441446at2759"/>
<evidence type="ECO:0000256" key="5">
    <source>
        <dbReference type="ARBA" id="ARBA00022801"/>
    </source>
</evidence>
<dbReference type="Proteomes" id="UP000673552">
    <property type="component" value="Unassembled WGS sequence"/>
</dbReference>
<dbReference type="SUPFAM" id="SSF48537">
    <property type="entry name" value="Phospholipase C/P1 nuclease"/>
    <property type="match status" value="1"/>
</dbReference>
<name>A0A836KIY9_9TRYP</name>
<dbReference type="GO" id="GO:0004519">
    <property type="term" value="F:endonuclease activity"/>
    <property type="evidence" value="ECO:0007669"/>
    <property type="project" value="UniProtKB-KW"/>
</dbReference>
<dbReference type="EMBL" id="JAFEUZ010000030">
    <property type="protein sequence ID" value="KAG5472370.1"/>
    <property type="molecule type" value="Genomic_DNA"/>
</dbReference>
<accession>A0A836KIY9</accession>
<dbReference type="InterPro" id="IPR003154">
    <property type="entry name" value="S1/P1nuclease"/>
</dbReference>
<dbReference type="AlphaFoldDB" id="A0A836KIY9"/>
<dbReference type="PANTHER" id="PTHR33146:SF10">
    <property type="entry name" value="STRAND-SPECIFIC NUCLEASE, PUTATIVE-RELATED"/>
    <property type="match status" value="1"/>
</dbReference>
<keyword evidence="8" id="KW-0732">Signal</keyword>
<proteinExistence type="inferred from homology"/>
<dbReference type="PANTHER" id="PTHR33146">
    <property type="entry name" value="ENDONUCLEASE 4"/>
    <property type="match status" value="1"/>
</dbReference>
<evidence type="ECO:0000256" key="7">
    <source>
        <dbReference type="ARBA" id="ARBA00023180"/>
    </source>
</evidence>
<dbReference type="GO" id="GO:0006308">
    <property type="term" value="P:DNA catabolic process"/>
    <property type="evidence" value="ECO:0007669"/>
    <property type="project" value="InterPro"/>
</dbReference>
<gene>
    <name evidence="9" type="ORF">LSCM1_03769</name>
</gene>
<comment type="similarity">
    <text evidence="1">Belongs to the nuclease type I family.</text>
</comment>
<reference evidence="10" key="1">
    <citation type="journal article" date="2021" name="Microbiol. Resour. Announc.">
        <title>LGAAP: Leishmaniinae Genome Assembly and Annotation Pipeline.</title>
        <authorList>
            <person name="Almutairi H."/>
            <person name="Urbaniak M.D."/>
            <person name="Bates M.D."/>
            <person name="Jariyapan N."/>
            <person name="Kwakye-Nuako G."/>
            <person name="Thomaz-Soccol V."/>
            <person name="Al-Salem W.S."/>
            <person name="Dillon R.J."/>
            <person name="Bates P.A."/>
            <person name="Gatherer D."/>
        </authorList>
    </citation>
    <scope>NUCLEOTIDE SEQUENCE [LARGE SCALE GENOMIC DNA]</scope>
</reference>
<dbReference type="Pfam" id="PF02265">
    <property type="entry name" value="S1-P1_nuclease"/>
    <property type="match status" value="1"/>
</dbReference>
<keyword evidence="4" id="KW-0255">Endonuclease</keyword>
<evidence type="ECO:0000313" key="9">
    <source>
        <dbReference type="EMBL" id="KAG5472370.1"/>
    </source>
</evidence>
<dbReference type="KEGG" id="lmat:92513814"/>
<evidence type="ECO:0008006" key="11">
    <source>
        <dbReference type="Google" id="ProtNLM"/>
    </source>
</evidence>
<evidence type="ECO:0000256" key="8">
    <source>
        <dbReference type="SAM" id="SignalP"/>
    </source>
</evidence>
<dbReference type="CDD" id="cd11010">
    <property type="entry name" value="S1-P1_nuclease"/>
    <property type="match status" value="1"/>
</dbReference>
<sequence length="331" mass="36900">MPAFLDCCPRLTVLCLLALSSVLCVAEVLGWGCLGHMVVAEIAYRQLSPSNQQKIEAMAMQFQQSGPFPGSPDMMQAACWPDDVRRWQQDAMGTWHYVGQPYNPENITTDGMEAVNAISVSLSMIQSLRNTKAPLYLLNFAWVNLVHIIGDLHQPLHAVQLYSHDYPHGDAGGNLIRVLVKKREIKLHSLWDNICSATPHYYQRPLSYADFFAVSSFADRLQDTYNFPRSMRTLTNIQKMAEESYAFAVNSSYADMVPGAPVSDAYLARCTEVAEGRLTLGGYRLGYILNGLLSKILVDEAVLEAYRAASSKPHAAAKGDWQRVMLRGHSH</sequence>
<comment type="caution">
    <text evidence="9">The sequence shown here is derived from an EMBL/GenBank/DDBJ whole genome shotgun (WGS) entry which is preliminary data.</text>
</comment>
<organism evidence="9 10">
    <name type="scientific">Leishmania martiniquensis</name>
    <dbReference type="NCBI Taxonomy" id="1580590"/>
    <lineage>
        <taxon>Eukaryota</taxon>
        <taxon>Discoba</taxon>
        <taxon>Euglenozoa</taxon>
        <taxon>Kinetoplastea</taxon>
        <taxon>Metakinetoplastina</taxon>
        <taxon>Trypanosomatida</taxon>
        <taxon>Trypanosomatidae</taxon>
        <taxon>Leishmaniinae</taxon>
        <taxon>Leishmania</taxon>
    </lineage>
</organism>
<keyword evidence="2" id="KW-0540">Nuclease</keyword>
<dbReference type="GO" id="GO:0046872">
    <property type="term" value="F:metal ion binding"/>
    <property type="evidence" value="ECO:0007669"/>
    <property type="project" value="UniProtKB-KW"/>
</dbReference>
<keyword evidence="10" id="KW-1185">Reference proteome</keyword>
<reference evidence="10" key="2">
    <citation type="journal article" date="2021" name="Sci. Data">
        <title>Chromosome-scale genome sequencing, assembly and annotation of six genomes from subfamily Leishmaniinae.</title>
        <authorList>
            <person name="Almutairi H."/>
            <person name="Urbaniak M.D."/>
            <person name="Bates M.D."/>
            <person name="Jariyapan N."/>
            <person name="Kwakye-Nuako G."/>
            <person name="Thomaz Soccol V."/>
            <person name="Al-Salem W.S."/>
            <person name="Dillon R.J."/>
            <person name="Bates P.A."/>
            <person name="Gatherer D."/>
        </authorList>
    </citation>
    <scope>NUCLEOTIDE SEQUENCE [LARGE SCALE GENOMIC DNA]</scope>
</reference>
<evidence type="ECO:0000256" key="1">
    <source>
        <dbReference type="ARBA" id="ARBA00009547"/>
    </source>
</evidence>
<keyword evidence="5" id="KW-0378">Hydrolase</keyword>
<evidence type="ECO:0000313" key="10">
    <source>
        <dbReference type="Proteomes" id="UP000673552"/>
    </source>
</evidence>
<keyword evidence="6" id="KW-1015">Disulfide bond</keyword>
<keyword evidence="7" id="KW-0325">Glycoprotein</keyword>
<dbReference type="InterPro" id="IPR008947">
    <property type="entry name" value="PLipase_C/P1_nuclease_dom_sf"/>
</dbReference>
<keyword evidence="3" id="KW-0479">Metal-binding</keyword>
<evidence type="ECO:0000256" key="6">
    <source>
        <dbReference type="ARBA" id="ARBA00023157"/>
    </source>
</evidence>
<dbReference type="Gene3D" id="1.10.575.10">
    <property type="entry name" value="P1 Nuclease"/>
    <property type="match status" value="1"/>
</dbReference>
<evidence type="ECO:0000256" key="3">
    <source>
        <dbReference type="ARBA" id="ARBA00022723"/>
    </source>
</evidence>
<evidence type="ECO:0000256" key="2">
    <source>
        <dbReference type="ARBA" id="ARBA00022722"/>
    </source>
</evidence>
<feature type="chain" id="PRO_5032406417" description="P1/s1 nuclease" evidence="8">
    <location>
        <begin position="27"/>
        <end position="331"/>
    </location>
</feature>
<dbReference type="GO" id="GO:0003676">
    <property type="term" value="F:nucleic acid binding"/>
    <property type="evidence" value="ECO:0007669"/>
    <property type="project" value="InterPro"/>
</dbReference>
<dbReference type="GO" id="GO:0016788">
    <property type="term" value="F:hydrolase activity, acting on ester bonds"/>
    <property type="evidence" value="ECO:0007669"/>
    <property type="project" value="InterPro"/>
</dbReference>
<dbReference type="RefSeq" id="XP_067176670.1">
    <property type="nucleotide sequence ID" value="XM_067321302.1"/>
</dbReference>